<dbReference type="EMBL" id="JAAGAX010000008">
    <property type="protein sequence ID" value="KAF2308067.1"/>
    <property type="molecule type" value="Genomic_DNA"/>
</dbReference>
<dbReference type="PANTHER" id="PTHR46824:SF1">
    <property type="entry name" value="CALCIUM-BINDING PROTEIN CML49-RELATED"/>
    <property type="match status" value="1"/>
</dbReference>
<sequence length="253" mass="27896">MSVYPPPPAGYGCGATSPPQPQPQPYRTASPYGSPAPSQPYGAPSLVMRTHYSEPYGAPCATPASDKPPKDKPHSYAPAPGCYPPSATYASPFASLVPSAFPPGTDPIVVAGFQLAYQDGSGFIDDKELQTALSSYNQSFSLRTVRLLMYHFTNTNTRKIGPKDFTSVFYGLQNWRVFFFFWGFRVLIFSIDCVHILIIGGNDKAIEYDNFIECFLTVKGLTEKFREQDCTYSGSATFTYEAFMLTVLPFLMV</sequence>
<dbReference type="SUPFAM" id="SSF47473">
    <property type="entry name" value="EF-hand"/>
    <property type="match status" value="1"/>
</dbReference>
<evidence type="ECO:0008006" key="4">
    <source>
        <dbReference type="Google" id="ProtNLM"/>
    </source>
</evidence>
<feature type="region of interest" description="Disordered" evidence="1">
    <location>
        <begin position="57"/>
        <end position="77"/>
    </location>
</feature>
<evidence type="ECO:0000256" key="1">
    <source>
        <dbReference type="SAM" id="MobiDB-lite"/>
    </source>
</evidence>
<evidence type="ECO:0000313" key="3">
    <source>
        <dbReference type="Proteomes" id="UP000467840"/>
    </source>
</evidence>
<proteinExistence type="predicted"/>
<gene>
    <name evidence="2" type="ORF">GH714_034858</name>
</gene>
<dbReference type="InterPro" id="IPR011992">
    <property type="entry name" value="EF-hand-dom_pair"/>
</dbReference>
<feature type="region of interest" description="Disordered" evidence="1">
    <location>
        <begin position="1"/>
        <end position="45"/>
    </location>
</feature>
<accession>A0A6A6M5F8</accession>
<dbReference type="InterPro" id="IPR044590">
    <property type="entry name" value="CML48/49/50"/>
</dbReference>
<evidence type="ECO:0000313" key="2">
    <source>
        <dbReference type="EMBL" id="KAF2308067.1"/>
    </source>
</evidence>
<dbReference type="AlphaFoldDB" id="A0A6A6M5F8"/>
<organism evidence="2 3">
    <name type="scientific">Hevea brasiliensis</name>
    <name type="common">Para rubber tree</name>
    <name type="synonym">Siphonia brasiliensis</name>
    <dbReference type="NCBI Taxonomy" id="3981"/>
    <lineage>
        <taxon>Eukaryota</taxon>
        <taxon>Viridiplantae</taxon>
        <taxon>Streptophyta</taxon>
        <taxon>Embryophyta</taxon>
        <taxon>Tracheophyta</taxon>
        <taxon>Spermatophyta</taxon>
        <taxon>Magnoliopsida</taxon>
        <taxon>eudicotyledons</taxon>
        <taxon>Gunneridae</taxon>
        <taxon>Pentapetalae</taxon>
        <taxon>rosids</taxon>
        <taxon>fabids</taxon>
        <taxon>Malpighiales</taxon>
        <taxon>Euphorbiaceae</taxon>
        <taxon>Crotonoideae</taxon>
        <taxon>Micrandreae</taxon>
        <taxon>Hevea</taxon>
    </lineage>
</organism>
<name>A0A6A6M5F8_HEVBR</name>
<keyword evidence="3" id="KW-1185">Reference proteome</keyword>
<protein>
    <recommendedName>
        <fullName evidence="4">EF-hand domain-containing protein</fullName>
    </recommendedName>
</protein>
<dbReference type="Gene3D" id="1.10.238.10">
    <property type="entry name" value="EF-hand"/>
    <property type="match status" value="2"/>
</dbReference>
<comment type="caution">
    <text evidence="2">The sequence shown here is derived from an EMBL/GenBank/DDBJ whole genome shotgun (WGS) entry which is preliminary data.</text>
</comment>
<reference evidence="2 3" key="1">
    <citation type="journal article" date="2020" name="Mol. Plant">
        <title>The Chromosome-Based Rubber Tree Genome Provides New Insights into Spurge Genome Evolution and Rubber Biosynthesis.</title>
        <authorList>
            <person name="Liu J."/>
            <person name="Shi C."/>
            <person name="Shi C.C."/>
            <person name="Li W."/>
            <person name="Zhang Q.J."/>
            <person name="Zhang Y."/>
            <person name="Li K."/>
            <person name="Lu H.F."/>
            <person name="Shi C."/>
            <person name="Zhu S.T."/>
            <person name="Xiao Z.Y."/>
            <person name="Nan H."/>
            <person name="Yue Y."/>
            <person name="Zhu X.G."/>
            <person name="Wu Y."/>
            <person name="Hong X.N."/>
            <person name="Fan G.Y."/>
            <person name="Tong Y."/>
            <person name="Zhang D."/>
            <person name="Mao C.L."/>
            <person name="Liu Y.L."/>
            <person name="Hao S.J."/>
            <person name="Liu W.Q."/>
            <person name="Lv M.Q."/>
            <person name="Zhang H.B."/>
            <person name="Liu Y."/>
            <person name="Hu-Tang G.R."/>
            <person name="Wang J.P."/>
            <person name="Wang J.H."/>
            <person name="Sun Y.H."/>
            <person name="Ni S.B."/>
            <person name="Chen W.B."/>
            <person name="Zhang X.C."/>
            <person name="Jiao Y.N."/>
            <person name="Eichler E.E."/>
            <person name="Li G.H."/>
            <person name="Liu X."/>
            <person name="Gao L.Z."/>
        </authorList>
    </citation>
    <scope>NUCLEOTIDE SEQUENCE [LARGE SCALE GENOMIC DNA]</scope>
    <source>
        <strain evidence="3">cv. GT1</strain>
        <tissue evidence="2">Leaf</tissue>
    </source>
</reference>
<dbReference type="PANTHER" id="PTHR46824">
    <property type="entry name" value="CALCIUM-BINDING PROTEIN CML48-RELATED"/>
    <property type="match status" value="1"/>
</dbReference>
<dbReference type="Proteomes" id="UP000467840">
    <property type="component" value="Chromosome 9"/>
</dbReference>